<name>A0A4D4KDS9_9ACTN</name>
<protein>
    <submittedName>
        <fullName evidence="2">Uncharacterized protein</fullName>
    </submittedName>
</protein>
<organism evidence="2 3">
    <name type="scientific">Streptomyces antimycoticus</name>
    <dbReference type="NCBI Taxonomy" id="68175"/>
    <lineage>
        <taxon>Bacteria</taxon>
        <taxon>Bacillati</taxon>
        <taxon>Actinomycetota</taxon>
        <taxon>Actinomycetes</taxon>
        <taxon>Kitasatosporales</taxon>
        <taxon>Streptomycetaceae</taxon>
        <taxon>Streptomyces</taxon>
        <taxon>Streptomyces violaceusniger group</taxon>
    </lineage>
</organism>
<dbReference type="EMBL" id="BJHV01000001">
    <property type="protein sequence ID" value="GDY44319.1"/>
    <property type="molecule type" value="Genomic_DNA"/>
</dbReference>
<evidence type="ECO:0000313" key="2">
    <source>
        <dbReference type="EMBL" id="GDY44319.1"/>
    </source>
</evidence>
<evidence type="ECO:0000313" key="3">
    <source>
        <dbReference type="Proteomes" id="UP000299290"/>
    </source>
</evidence>
<comment type="caution">
    <text evidence="2">The sequence shown here is derived from an EMBL/GenBank/DDBJ whole genome shotgun (WGS) entry which is preliminary data.</text>
</comment>
<proteinExistence type="predicted"/>
<dbReference type="RefSeq" id="WP_137966745.1">
    <property type="nucleotide sequence ID" value="NZ_BJHV01000001.1"/>
</dbReference>
<evidence type="ECO:0000256" key="1">
    <source>
        <dbReference type="SAM" id="MobiDB-lite"/>
    </source>
</evidence>
<gene>
    <name evidence="2" type="ORF">SANT12839_052010</name>
</gene>
<dbReference type="AlphaFoldDB" id="A0A4D4KDS9"/>
<sequence length="138" mass="14908">MQITLTGVAYRDAFAKDKTVGAQGKYAVALAFTMRSKSGGSLGEQTDNMIKWQGDTAQAEEWDYANAPWQGCIDDYSVFADLDSGKPYKAITDVNAPTKGGTLTIEDQWGGVARWSLPKVDTGTGTEPATKFTTKDCH</sequence>
<keyword evidence="3" id="KW-1185">Reference proteome</keyword>
<reference evidence="2 3" key="1">
    <citation type="journal article" date="2020" name="Int. J. Syst. Evol. Microbiol.">
        <title>Reclassification of Streptomyces castelarensis and Streptomyces sporoclivatus as later heterotypic synonyms of Streptomyces antimycoticus.</title>
        <authorList>
            <person name="Komaki H."/>
            <person name="Tamura T."/>
        </authorList>
    </citation>
    <scope>NUCLEOTIDE SEQUENCE [LARGE SCALE GENOMIC DNA]</scope>
    <source>
        <strain evidence="2 3">NBRC 12839</strain>
    </source>
</reference>
<accession>A0A4D4KDS9</accession>
<feature type="region of interest" description="Disordered" evidence="1">
    <location>
        <begin position="119"/>
        <end position="138"/>
    </location>
</feature>
<dbReference type="Proteomes" id="UP000299290">
    <property type="component" value="Unassembled WGS sequence"/>
</dbReference>